<dbReference type="Pfam" id="PF20167">
    <property type="entry name" value="Transposase_32"/>
    <property type="match status" value="1"/>
</dbReference>
<feature type="compositionally biased region" description="Low complexity" evidence="1">
    <location>
        <begin position="306"/>
        <end position="321"/>
    </location>
</feature>
<dbReference type="InterPro" id="IPR046796">
    <property type="entry name" value="Transposase_32_dom"/>
</dbReference>
<evidence type="ECO:0000313" key="4">
    <source>
        <dbReference type="Proteomes" id="UP001341840"/>
    </source>
</evidence>
<protein>
    <recommendedName>
        <fullName evidence="2">Putative plant transposon protein domain-containing protein</fullName>
    </recommendedName>
</protein>
<feature type="region of interest" description="Disordered" evidence="1">
    <location>
        <begin position="286"/>
        <end position="323"/>
    </location>
</feature>
<feature type="region of interest" description="Disordered" evidence="1">
    <location>
        <begin position="1"/>
        <end position="30"/>
    </location>
</feature>
<proteinExistence type="predicted"/>
<dbReference type="EMBL" id="JASCZI010091156">
    <property type="protein sequence ID" value="MED6149237.1"/>
    <property type="molecule type" value="Genomic_DNA"/>
</dbReference>
<evidence type="ECO:0000313" key="3">
    <source>
        <dbReference type="EMBL" id="MED6149237.1"/>
    </source>
</evidence>
<name>A0ABU6TKC9_9FABA</name>
<evidence type="ECO:0000259" key="2">
    <source>
        <dbReference type="Pfam" id="PF20167"/>
    </source>
</evidence>
<comment type="caution">
    <text evidence="3">The sequence shown here is derived from an EMBL/GenBank/DDBJ whole genome shotgun (WGS) entry which is preliminary data.</text>
</comment>
<gene>
    <name evidence="3" type="ORF">PIB30_060484</name>
</gene>
<evidence type="ECO:0000256" key="1">
    <source>
        <dbReference type="SAM" id="MobiDB-lite"/>
    </source>
</evidence>
<feature type="compositionally biased region" description="Basic and acidic residues" evidence="1">
    <location>
        <begin position="14"/>
        <end position="30"/>
    </location>
</feature>
<sequence>MSRRRQAAANEATSSRDRISRNSNRARQDTFPNERFDHKLHFDRWKGMENRRIVHECIIRVDKEEGPIFHNRIQELGWGFMFGDLVRINLSMVREFCANFSSASQNHVYLRGKKIPFTEAHIHSYLGIPGDAPDAGIDDAFIALAKAYKNGEDIGRSKTNWADNPADNTIPNKINNSVQNAKATEWHKIIMANIDPKTHGTKFDLKHAFLIYVLMTDGDVNRPRLMRDILLVQPTKHPNHLLPFPVFIMQVANLHEVPEFPDDKFYVIRQVNTYVPYGDWRGERARAPTRQRGQPPPQDHPVEQLPQPKTSAAPSASAQPAMDRSYQQIMRHLERQERLLRRQGRQIANTQLMIRQAFPDTVFEGLVSDDSGGSTKAES</sequence>
<keyword evidence="4" id="KW-1185">Reference proteome</keyword>
<feature type="domain" description="Putative plant transposon protein" evidence="2">
    <location>
        <begin position="75"/>
        <end position="258"/>
    </location>
</feature>
<accession>A0ABU6TKC9</accession>
<organism evidence="3 4">
    <name type="scientific">Stylosanthes scabra</name>
    <dbReference type="NCBI Taxonomy" id="79078"/>
    <lineage>
        <taxon>Eukaryota</taxon>
        <taxon>Viridiplantae</taxon>
        <taxon>Streptophyta</taxon>
        <taxon>Embryophyta</taxon>
        <taxon>Tracheophyta</taxon>
        <taxon>Spermatophyta</taxon>
        <taxon>Magnoliopsida</taxon>
        <taxon>eudicotyledons</taxon>
        <taxon>Gunneridae</taxon>
        <taxon>Pentapetalae</taxon>
        <taxon>rosids</taxon>
        <taxon>fabids</taxon>
        <taxon>Fabales</taxon>
        <taxon>Fabaceae</taxon>
        <taxon>Papilionoideae</taxon>
        <taxon>50 kb inversion clade</taxon>
        <taxon>dalbergioids sensu lato</taxon>
        <taxon>Dalbergieae</taxon>
        <taxon>Pterocarpus clade</taxon>
        <taxon>Stylosanthes</taxon>
    </lineage>
</organism>
<dbReference type="Proteomes" id="UP001341840">
    <property type="component" value="Unassembled WGS sequence"/>
</dbReference>
<reference evidence="3 4" key="1">
    <citation type="journal article" date="2023" name="Plants (Basel)">
        <title>Bridging the Gap: Combining Genomics and Transcriptomics Approaches to Understand Stylosanthes scabra, an Orphan Legume from the Brazilian Caatinga.</title>
        <authorList>
            <person name="Ferreira-Neto J.R.C."/>
            <person name="da Silva M.D."/>
            <person name="Binneck E."/>
            <person name="de Melo N.F."/>
            <person name="da Silva R.H."/>
            <person name="de Melo A.L.T.M."/>
            <person name="Pandolfi V."/>
            <person name="Bustamante F.O."/>
            <person name="Brasileiro-Vidal A.C."/>
            <person name="Benko-Iseppon A.M."/>
        </authorList>
    </citation>
    <scope>NUCLEOTIDE SEQUENCE [LARGE SCALE GENOMIC DNA]</scope>
    <source>
        <tissue evidence="3">Leaves</tissue>
    </source>
</reference>